<reference evidence="1 2" key="1">
    <citation type="submission" date="2023-06" db="EMBL/GenBank/DDBJ databases">
        <title>Five Gram-positive bacteria isolated from mangrove sediments in Shenzhen, Guangdong, China.</title>
        <authorList>
            <person name="Yu S."/>
            <person name="Zheng W."/>
            <person name="Huang Y."/>
        </authorList>
    </citation>
    <scope>NUCLEOTIDE SEQUENCE [LARGE SCALE GENOMIC DNA]</scope>
    <source>
        <strain evidence="1 2">SaN35-3</strain>
        <plasmid evidence="1 2">unnamed1</plasmid>
    </source>
</reference>
<evidence type="ECO:0000313" key="1">
    <source>
        <dbReference type="EMBL" id="WLR44414.1"/>
    </source>
</evidence>
<keyword evidence="2" id="KW-1185">Reference proteome</keyword>
<proteinExistence type="predicted"/>
<gene>
    <name evidence="1" type="ORF">LC087_19090</name>
</gene>
<accession>A0ABY9K072</accession>
<name>A0ABY9K072_9BACI</name>
<dbReference type="EMBL" id="CP129014">
    <property type="protein sequence ID" value="WLR44414.1"/>
    <property type="molecule type" value="Genomic_DNA"/>
</dbReference>
<dbReference type="Proteomes" id="UP001197974">
    <property type="component" value="Plasmid unnamed1"/>
</dbReference>
<geneLocation type="plasmid" evidence="1 2">
    <name>unnamed1</name>
</geneLocation>
<organism evidence="1 2">
    <name type="scientific">Bacillus carboniphilus</name>
    <dbReference type="NCBI Taxonomy" id="86663"/>
    <lineage>
        <taxon>Bacteria</taxon>
        <taxon>Bacillati</taxon>
        <taxon>Bacillota</taxon>
        <taxon>Bacilli</taxon>
        <taxon>Bacillales</taxon>
        <taxon>Bacillaceae</taxon>
        <taxon>Bacillus</taxon>
    </lineage>
</organism>
<keyword evidence="1" id="KW-0614">Plasmid</keyword>
<evidence type="ECO:0000313" key="2">
    <source>
        <dbReference type="Proteomes" id="UP001197974"/>
    </source>
</evidence>
<sequence length="41" mass="5005">MIEYHCPDCDESEIRTEIIIKKKCPHCNEIMEVYEEWEAFV</sequence>
<dbReference type="RefSeq" id="WP_264189924.1">
    <property type="nucleotide sequence ID" value="NZ_CP129014.1"/>
</dbReference>
<protein>
    <submittedName>
        <fullName evidence="1">Uncharacterized protein</fullName>
    </submittedName>
</protein>